<keyword evidence="2" id="KW-0813">Transport</keyword>
<comment type="subcellular location">
    <subcellularLocation>
        <location evidence="1">Membrane</location>
        <topology evidence="1">Multi-pass membrane protein</topology>
    </subcellularLocation>
</comment>
<evidence type="ECO:0000256" key="13">
    <source>
        <dbReference type="ARBA" id="ARBA00038065"/>
    </source>
</evidence>
<name>A0A0X8HUH4_9SACH</name>
<evidence type="ECO:0000313" key="19">
    <source>
        <dbReference type="EMBL" id="AMD21711.1"/>
    </source>
</evidence>
<evidence type="ECO:0000256" key="6">
    <source>
        <dbReference type="ARBA" id="ARBA00022857"/>
    </source>
</evidence>
<keyword evidence="20" id="KW-1185">Reference proteome</keyword>
<dbReference type="SFLD" id="SFLDF00463">
    <property type="entry name" value="AIM14"/>
    <property type="match status" value="1"/>
</dbReference>
<dbReference type="Pfam" id="PF08022">
    <property type="entry name" value="FAD_binding_8"/>
    <property type="match status" value="1"/>
</dbReference>
<dbReference type="Pfam" id="PF08030">
    <property type="entry name" value="NAD_binding_6"/>
    <property type="match status" value="1"/>
</dbReference>
<dbReference type="AlphaFoldDB" id="A0A0X8HUH4"/>
<dbReference type="GO" id="GO:0000293">
    <property type="term" value="F:ferric-chelate reductase activity"/>
    <property type="evidence" value="ECO:0007669"/>
    <property type="project" value="TreeGrafter"/>
</dbReference>
<evidence type="ECO:0000313" key="20">
    <source>
        <dbReference type="Proteomes" id="UP000243052"/>
    </source>
</evidence>
<feature type="transmembrane region" description="Helical" evidence="15">
    <location>
        <begin position="126"/>
        <end position="145"/>
    </location>
</feature>
<dbReference type="GeneID" id="28725015"/>
<feature type="domain" description="Ferric oxidoreductase" evidence="16">
    <location>
        <begin position="93"/>
        <end position="210"/>
    </location>
</feature>
<evidence type="ECO:0000259" key="18">
    <source>
        <dbReference type="Pfam" id="PF08030"/>
    </source>
</evidence>
<keyword evidence="11 15" id="KW-0472">Membrane</keyword>
<dbReference type="OrthoDB" id="17725at2759"/>
<dbReference type="InterPro" id="IPR013130">
    <property type="entry name" value="Fe3_Rdtase_TM_dom"/>
</dbReference>
<dbReference type="InterPro" id="IPR013121">
    <property type="entry name" value="Fe_red_NAD-bd_6"/>
</dbReference>
<evidence type="ECO:0000256" key="4">
    <source>
        <dbReference type="ARBA" id="ARBA00022692"/>
    </source>
</evidence>
<evidence type="ECO:0000256" key="11">
    <source>
        <dbReference type="ARBA" id="ARBA00023136"/>
    </source>
</evidence>
<comment type="function">
    <text evidence="12">Probable cell surface metalloreductase. May be involved in iron or copper homeostasis.</text>
</comment>
<feature type="transmembrane region" description="Helical" evidence="15">
    <location>
        <begin position="165"/>
        <end position="183"/>
    </location>
</feature>
<keyword evidence="9" id="KW-0560">Oxidoreductase</keyword>
<keyword evidence="5" id="KW-0274">FAD</keyword>
<feature type="transmembrane region" description="Helical" evidence="15">
    <location>
        <begin position="219"/>
        <end position="236"/>
    </location>
</feature>
<evidence type="ECO:0000259" key="17">
    <source>
        <dbReference type="Pfam" id="PF08022"/>
    </source>
</evidence>
<accession>A0A0X8HUH4</accession>
<dbReference type="InterPro" id="IPR013112">
    <property type="entry name" value="FAD-bd_8"/>
</dbReference>
<evidence type="ECO:0000256" key="14">
    <source>
        <dbReference type="ARBA" id="ARBA00039704"/>
    </source>
</evidence>
<dbReference type="SFLD" id="SFLDG01168">
    <property type="entry name" value="Ferric_reductase_subgroup_(FRE"/>
    <property type="match status" value="1"/>
</dbReference>
<keyword evidence="7" id="KW-0249">Electron transport</keyword>
<dbReference type="EMBL" id="CP014246">
    <property type="protein sequence ID" value="AMD21711.1"/>
    <property type="molecule type" value="Genomic_DNA"/>
</dbReference>
<evidence type="ECO:0000256" key="3">
    <source>
        <dbReference type="ARBA" id="ARBA00022630"/>
    </source>
</evidence>
<feature type="domain" description="FAD-binding 8" evidence="17">
    <location>
        <begin position="255"/>
        <end position="330"/>
    </location>
</feature>
<protein>
    <recommendedName>
        <fullName evidence="14">Probable metalloreductase AIM14</fullName>
    </recommendedName>
</protein>
<feature type="domain" description="Ferric reductase NAD binding" evidence="18">
    <location>
        <begin position="348"/>
        <end position="499"/>
    </location>
</feature>
<dbReference type="Gene3D" id="3.40.50.80">
    <property type="entry name" value="Nucleotide-binding domain of ferredoxin-NADP reductase (FNR) module"/>
    <property type="match status" value="1"/>
</dbReference>
<dbReference type="GO" id="GO:0005886">
    <property type="term" value="C:plasma membrane"/>
    <property type="evidence" value="ECO:0007669"/>
    <property type="project" value="TreeGrafter"/>
</dbReference>
<dbReference type="CDD" id="cd06186">
    <property type="entry name" value="NOX_Duox_like_FAD_NADP"/>
    <property type="match status" value="1"/>
</dbReference>
<keyword evidence="6" id="KW-0521">NADP</keyword>
<feature type="transmembrane region" description="Helical" evidence="15">
    <location>
        <begin position="20"/>
        <end position="41"/>
    </location>
</feature>
<dbReference type="PANTHER" id="PTHR11972">
    <property type="entry name" value="NADPH OXIDASE"/>
    <property type="match status" value="1"/>
</dbReference>
<evidence type="ECO:0000256" key="12">
    <source>
        <dbReference type="ARBA" id="ARBA00037386"/>
    </source>
</evidence>
<evidence type="ECO:0000256" key="9">
    <source>
        <dbReference type="ARBA" id="ARBA00023002"/>
    </source>
</evidence>
<dbReference type="InterPro" id="IPR039261">
    <property type="entry name" value="FNR_nucleotide-bd"/>
</dbReference>
<dbReference type="InterPro" id="IPR050369">
    <property type="entry name" value="RBOH/FRE"/>
</dbReference>
<evidence type="ECO:0000256" key="2">
    <source>
        <dbReference type="ARBA" id="ARBA00022448"/>
    </source>
</evidence>
<dbReference type="Proteomes" id="UP000243052">
    <property type="component" value="Chromosome vi"/>
</dbReference>
<evidence type="ECO:0000256" key="15">
    <source>
        <dbReference type="SAM" id="Phobius"/>
    </source>
</evidence>
<evidence type="ECO:0000256" key="10">
    <source>
        <dbReference type="ARBA" id="ARBA00023065"/>
    </source>
</evidence>
<keyword evidence="4 15" id="KW-0812">Transmembrane</keyword>
<comment type="similarity">
    <text evidence="13">Belongs to the ferric reductase (FRE) family. AIM14 subfamily.</text>
</comment>
<evidence type="ECO:0000256" key="1">
    <source>
        <dbReference type="ARBA" id="ARBA00004141"/>
    </source>
</evidence>
<feature type="transmembrane region" description="Helical" evidence="15">
    <location>
        <begin position="62"/>
        <end position="83"/>
    </location>
</feature>
<proteinExistence type="inferred from homology"/>
<dbReference type="GO" id="GO:0033215">
    <property type="term" value="P:reductive iron assimilation"/>
    <property type="evidence" value="ECO:0007669"/>
    <property type="project" value="TreeGrafter"/>
</dbReference>
<organism evidence="19 20">
    <name type="scientific">Eremothecium sinecaudum</name>
    <dbReference type="NCBI Taxonomy" id="45286"/>
    <lineage>
        <taxon>Eukaryota</taxon>
        <taxon>Fungi</taxon>
        <taxon>Dikarya</taxon>
        <taxon>Ascomycota</taxon>
        <taxon>Saccharomycotina</taxon>
        <taxon>Saccharomycetes</taxon>
        <taxon>Saccharomycetales</taxon>
        <taxon>Saccharomycetaceae</taxon>
        <taxon>Eremothecium</taxon>
    </lineage>
</organism>
<dbReference type="SFLD" id="SFLDS00052">
    <property type="entry name" value="Ferric_Reductase_Domain"/>
    <property type="match status" value="1"/>
</dbReference>
<dbReference type="PANTHER" id="PTHR11972:SF198">
    <property type="entry name" value="METALLOREDUCTASE AIM14-RELATED"/>
    <property type="match status" value="1"/>
</dbReference>
<evidence type="ECO:0000256" key="5">
    <source>
        <dbReference type="ARBA" id="ARBA00022827"/>
    </source>
</evidence>
<reference evidence="19 20" key="1">
    <citation type="submission" date="2016-01" db="EMBL/GenBank/DDBJ databases">
        <title>Genome sequence of the yeast Holleya sinecauda.</title>
        <authorList>
            <person name="Dietrich F.S."/>
        </authorList>
    </citation>
    <scope>NUCLEOTIDE SEQUENCE [LARGE SCALE GENOMIC DNA]</scope>
    <source>
        <strain evidence="19 20">ATCC 58844</strain>
    </source>
</reference>
<evidence type="ECO:0000256" key="7">
    <source>
        <dbReference type="ARBA" id="ARBA00022982"/>
    </source>
</evidence>
<sequence>MVELLVKRHGSAHYANLPYGFYAFAVILIYILVLVLVRKVFPNSSLKPRNSFYRKTIDASPMVHLPFLFICLGIPFIDHYSIFTNVAVYMKRLGRLSYVLVFLNVFLTLKPNYLLSDYIYIQLIPLHIWLSRIISAFGIVHGAGFILKWSLDDKVSLISKLIKNVWNLVGLITSLLIVLLLFASTAAMRRYSYKTFFVIHQLCQWSMCILVPIHARPGVAWPFSVCIACLYFYQFITDIKSSKTTDVLTKITNYKAGTNLVRVKLGRYVMPSNFSPGSHLRITCYRKFNPLYWILPSHPFTVASLPKDDEVELIVREHGRFKLELGTLYTVVNYSPGIPLEKLRNVKRVAIVVGGSGISLGLPTFRYIRDELNVDYLKFIWLVKNKGDLHVVEDKEGMDIYVTKAAIEPPCTETSDPPEHITTEYELEYVDDLDGEANQLDATGALISSIHTKSATSRMRFGTRIDWGVELSTFVTEAQNMNHLLVLCGPKTLVDEGEAYAMTNKIDFYKEVYSI</sequence>
<evidence type="ECO:0000259" key="16">
    <source>
        <dbReference type="Pfam" id="PF01794"/>
    </source>
</evidence>
<feature type="transmembrane region" description="Helical" evidence="15">
    <location>
        <begin position="95"/>
        <end position="114"/>
    </location>
</feature>
<keyword evidence="10" id="KW-0406">Ion transport</keyword>
<keyword evidence="8 15" id="KW-1133">Transmembrane helix</keyword>
<dbReference type="Pfam" id="PF01794">
    <property type="entry name" value="Ferric_reduct"/>
    <property type="match status" value="1"/>
</dbReference>
<dbReference type="RefSeq" id="XP_017988707.1">
    <property type="nucleotide sequence ID" value="XM_018133167.1"/>
</dbReference>
<gene>
    <name evidence="19" type="ORF">AW171_hschr63681</name>
</gene>
<evidence type="ECO:0000256" key="8">
    <source>
        <dbReference type="ARBA" id="ARBA00022989"/>
    </source>
</evidence>
<keyword evidence="3" id="KW-0285">Flavoprotein</keyword>